<evidence type="ECO:0000256" key="1">
    <source>
        <dbReference type="SAM" id="MobiDB-lite"/>
    </source>
</evidence>
<evidence type="ECO:0000313" key="2">
    <source>
        <dbReference type="EMBL" id="EDQ85847.1"/>
    </source>
</evidence>
<sequence>MSHTAASTKRPVRNGAAGRSRRFIFAAAKCCGTKATALQNAAIHEAHLWYHSRKYNFNSQRQSQVSSSYVAPAASDHKPTNKWLFMMCGPVQFRRLQLYKRHDWLSWRTKVTRRNVLHLWLRDAEFQTQLILEPDEEQVTPYDLLTNMDPNNADVADIQTMFDQALKRELGDAGGPGFKYKLPIKWKRALSSRRTRLRKSYREQDASHPSASGEDDLDSDDDMFYSASP</sequence>
<keyword evidence="3" id="KW-1185">Reference proteome</keyword>
<dbReference type="EMBL" id="CH991570">
    <property type="protein sequence ID" value="EDQ85847.1"/>
    <property type="molecule type" value="Genomic_DNA"/>
</dbReference>
<dbReference type="RefSeq" id="XP_001749326.1">
    <property type="nucleotide sequence ID" value="XM_001749274.1"/>
</dbReference>
<protein>
    <submittedName>
        <fullName evidence="2">Uncharacterized protein</fullName>
    </submittedName>
</protein>
<dbReference type="InParanoid" id="A9V9E6"/>
<dbReference type="AlphaFoldDB" id="A9V9E6"/>
<accession>A9V9E6</accession>
<dbReference type="KEGG" id="mbr:MONBRDRAFT_38687"/>
<gene>
    <name evidence="2" type="ORF">MONBRDRAFT_38687</name>
</gene>
<dbReference type="Proteomes" id="UP000001357">
    <property type="component" value="Unassembled WGS sequence"/>
</dbReference>
<feature type="region of interest" description="Disordered" evidence="1">
    <location>
        <begin position="192"/>
        <end position="229"/>
    </location>
</feature>
<proteinExistence type="predicted"/>
<dbReference type="GeneID" id="5894546"/>
<organism evidence="2 3">
    <name type="scientific">Monosiga brevicollis</name>
    <name type="common">Choanoflagellate</name>
    <dbReference type="NCBI Taxonomy" id="81824"/>
    <lineage>
        <taxon>Eukaryota</taxon>
        <taxon>Choanoflagellata</taxon>
        <taxon>Craspedida</taxon>
        <taxon>Salpingoecidae</taxon>
        <taxon>Monosiga</taxon>
    </lineage>
</organism>
<name>A9V9E6_MONBE</name>
<reference evidence="2 3" key="1">
    <citation type="journal article" date="2008" name="Nature">
        <title>The genome of the choanoflagellate Monosiga brevicollis and the origin of metazoans.</title>
        <authorList>
            <consortium name="JGI Sequencing"/>
            <person name="King N."/>
            <person name="Westbrook M.J."/>
            <person name="Young S.L."/>
            <person name="Kuo A."/>
            <person name="Abedin M."/>
            <person name="Chapman J."/>
            <person name="Fairclough S."/>
            <person name="Hellsten U."/>
            <person name="Isogai Y."/>
            <person name="Letunic I."/>
            <person name="Marr M."/>
            <person name="Pincus D."/>
            <person name="Putnam N."/>
            <person name="Rokas A."/>
            <person name="Wright K.J."/>
            <person name="Zuzow R."/>
            <person name="Dirks W."/>
            <person name="Good M."/>
            <person name="Goodstein D."/>
            <person name="Lemons D."/>
            <person name="Li W."/>
            <person name="Lyons J.B."/>
            <person name="Morris A."/>
            <person name="Nichols S."/>
            <person name="Richter D.J."/>
            <person name="Salamov A."/>
            <person name="Bork P."/>
            <person name="Lim W.A."/>
            <person name="Manning G."/>
            <person name="Miller W.T."/>
            <person name="McGinnis W."/>
            <person name="Shapiro H."/>
            <person name="Tjian R."/>
            <person name="Grigoriev I.V."/>
            <person name="Rokhsar D."/>
        </authorList>
    </citation>
    <scope>NUCLEOTIDE SEQUENCE [LARGE SCALE GENOMIC DNA]</scope>
    <source>
        <strain evidence="3">MX1 / ATCC 50154</strain>
    </source>
</reference>
<evidence type="ECO:0000313" key="3">
    <source>
        <dbReference type="Proteomes" id="UP000001357"/>
    </source>
</evidence>
<feature type="compositionally biased region" description="Acidic residues" evidence="1">
    <location>
        <begin position="213"/>
        <end position="223"/>
    </location>
</feature>